<reference evidence="2 3" key="1">
    <citation type="submission" date="2018-05" db="EMBL/GenBank/DDBJ databases">
        <title>Genomic analysis of Gracilibacillus dipsosauri DD1 reveals novel features of a salt-tolerant amylase.</title>
        <authorList>
            <person name="Deutch C.E."/>
            <person name="Yang S."/>
        </authorList>
    </citation>
    <scope>NUCLEOTIDE SEQUENCE [LARGE SCALE GENOMIC DNA]</scope>
    <source>
        <strain evidence="2 3">DD1</strain>
    </source>
</reference>
<feature type="transmembrane region" description="Helical" evidence="1">
    <location>
        <begin position="21"/>
        <end position="44"/>
    </location>
</feature>
<evidence type="ECO:0000256" key="1">
    <source>
        <dbReference type="SAM" id="Phobius"/>
    </source>
</evidence>
<dbReference type="Pfam" id="PF06182">
    <property type="entry name" value="ABC2_membrane_6"/>
    <property type="match status" value="1"/>
</dbReference>
<feature type="transmembrane region" description="Helical" evidence="1">
    <location>
        <begin position="226"/>
        <end position="249"/>
    </location>
</feature>
<evidence type="ECO:0008006" key="4">
    <source>
        <dbReference type="Google" id="ProtNLM"/>
    </source>
</evidence>
<dbReference type="PANTHER" id="PTHR36832:SF1">
    <property type="entry name" value="SLR1174 PROTEIN"/>
    <property type="match status" value="1"/>
</dbReference>
<keyword evidence="3" id="KW-1185">Reference proteome</keyword>
<dbReference type="EMBL" id="QGTD01000013">
    <property type="protein sequence ID" value="PWU67598.1"/>
    <property type="molecule type" value="Genomic_DNA"/>
</dbReference>
<dbReference type="InterPro" id="IPR010390">
    <property type="entry name" value="ABC-2_transporter-like"/>
</dbReference>
<keyword evidence="1" id="KW-1133">Transmembrane helix</keyword>
<dbReference type="PANTHER" id="PTHR36832">
    <property type="entry name" value="SLR1174 PROTEIN-RELATED"/>
    <property type="match status" value="1"/>
</dbReference>
<feature type="transmembrane region" description="Helical" evidence="1">
    <location>
        <begin position="56"/>
        <end position="75"/>
    </location>
</feature>
<comment type="caution">
    <text evidence="2">The sequence shown here is derived from an EMBL/GenBank/DDBJ whole genome shotgun (WGS) entry which is preliminary data.</text>
</comment>
<evidence type="ECO:0000313" key="2">
    <source>
        <dbReference type="EMBL" id="PWU67598.1"/>
    </source>
</evidence>
<feature type="transmembrane region" description="Helical" evidence="1">
    <location>
        <begin position="140"/>
        <end position="169"/>
    </location>
</feature>
<dbReference type="RefSeq" id="WP_109984957.1">
    <property type="nucleotide sequence ID" value="NZ_QGTD01000013.1"/>
</dbReference>
<gene>
    <name evidence="2" type="ORF">DLJ74_14135</name>
</gene>
<keyword evidence="1" id="KW-0812">Transmembrane</keyword>
<feature type="transmembrane region" description="Helical" evidence="1">
    <location>
        <begin position="175"/>
        <end position="193"/>
    </location>
</feature>
<organism evidence="2 3">
    <name type="scientific">Gracilibacillus dipsosauri</name>
    <dbReference type="NCBI Taxonomy" id="178340"/>
    <lineage>
        <taxon>Bacteria</taxon>
        <taxon>Bacillati</taxon>
        <taxon>Bacillota</taxon>
        <taxon>Bacilli</taxon>
        <taxon>Bacillales</taxon>
        <taxon>Bacillaceae</taxon>
        <taxon>Gracilibacillus</taxon>
    </lineage>
</organism>
<dbReference type="Proteomes" id="UP000245624">
    <property type="component" value="Unassembled WGS sequence"/>
</dbReference>
<dbReference type="AlphaFoldDB" id="A0A317KYK0"/>
<proteinExistence type="predicted"/>
<keyword evidence="1" id="KW-0472">Membrane</keyword>
<sequence length="261" mass="29971">MGYISYGIKAFLQQISYRTEVWLQVLGNFLLILIQVSIWKVVIGNDQVEGISLEQMITYSVINTLIATLLLTEVFKSVDNELKTGKIAIYLIKPVLYPLFLIAENIGRALYRFIFTAIPTMIICIFIFEVHTPFSFMHGFAFIIALFLGIIISFLIGYFIALVSFWFLTTFALDWSLGALMTVFSGSFFPLWFFPPTWRFFAEILPFQFLGFIPAAIYLGEIPKEQLFQTLFIGCSWTILLVIMVILLWKKAMKRLIIQGG</sequence>
<feature type="transmembrane region" description="Helical" evidence="1">
    <location>
        <begin position="109"/>
        <end position="128"/>
    </location>
</feature>
<feature type="transmembrane region" description="Helical" evidence="1">
    <location>
        <begin position="200"/>
        <end position="220"/>
    </location>
</feature>
<dbReference type="OrthoDB" id="8582979at2"/>
<evidence type="ECO:0000313" key="3">
    <source>
        <dbReference type="Proteomes" id="UP000245624"/>
    </source>
</evidence>
<feature type="transmembrane region" description="Helical" evidence="1">
    <location>
        <begin position="87"/>
        <end position="103"/>
    </location>
</feature>
<protein>
    <recommendedName>
        <fullName evidence="4">ABC transporter permease</fullName>
    </recommendedName>
</protein>
<accession>A0A317KYK0</accession>
<name>A0A317KYK0_9BACI</name>